<dbReference type="InterPro" id="IPR014211">
    <property type="entry name" value="Spore_III_AD"/>
</dbReference>
<comment type="caution">
    <text evidence="2">The sequence shown here is derived from an EMBL/GenBank/DDBJ whole genome shotgun (WGS) entry which is preliminary data.</text>
</comment>
<dbReference type="Pfam" id="PF06686">
    <property type="entry name" value="SpoIIIAC"/>
    <property type="match status" value="2"/>
</dbReference>
<organism evidence="2 3">
    <name type="scientific">Desulfuribacillus alkaliarsenatis</name>
    <dbReference type="NCBI Taxonomy" id="766136"/>
    <lineage>
        <taxon>Bacteria</taxon>
        <taxon>Bacillati</taxon>
        <taxon>Bacillota</taxon>
        <taxon>Desulfuribacillia</taxon>
        <taxon>Desulfuribacillales</taxon>
        <taxon>Desulfuribacillaceae</taxon>
        <taxon>Desulfuribacillus</taxon>
    </lineage>
</organism>
<reference evidence="2 3" key="1">
    <citation type="submission" date="2016-09" db="EMBL/GenBank/DDBJ databases">
        <title>Draft genome sequence for the type strain of Desulfuribacillus alkaliarsenatis AHT28, an obligately anaerobic, sulfidogenic bacterium isolated from Russian soda lake sediments.</title>
        <authorList>
            <person name="Abin C.A."/>
            <person name="Hollibaugh J.T."/>
        </authorList>
    </citation>
    <scope>NUCLEOTIDE SEQUENCE [LARGE SCALE GENOMIC DNA]</scope>
    <source>
        <strain evidence="2 3">AHT28</strain>
    </source>
</reference>
<keyword evidence="1" id="KW-0472">Membrane</keyword>
<name>A0A1E5G5J7_9FIRM</name>
<dbReference type="STRING" id="766136.BHF68_01795"/>
<protein>
    <submittedName>
        <fullName evidence="2">Stage III sporulation protein AD</fullName>
    </submittedName>
</protein>
<feature type="transmembrane region" description="Helical" evidence="1">
    <location>
        <begin position="63"/>
        <end position="85"/>
    </location>
</feature>
<dbReference type="Proteomes" id="UP000094296">
    <property type="component" value="Unassembled WGS sequence"/>
</dbReference>
<evidence type="ECO:0000256" key="1">
    <source>
        <dbReference type="SAM" id="Phobius"/>
    </source>
</evidence>
<keyword evidence="1" id="KW-0812">Transmembrane</keyword>
<proteinExistence type="predicted"/>
<dbReference type="EMBL" id="MIJE01000001">
    <property type="protein sequence ID" value="OEF98433.1"/>
    <property type="molecule type" value="Genomic_DNA"/>
</dbReference>
<feature type="transmembrane region" description="Helical" evidence="1">
    <location>
        <begin position="28"/>
        <end position="51"/>
    </location>
</feature>
<gene>
    <name evidence="2" type="ORF">BHF68_01795</name>
</gene>
<evidence type="ECO:0000313" key="2">
    <source>
        <dbReference type="EMBL" id="OEF98433.1"/>
    </source>
</evidence>
<accession>A0A1E5G5J7</accession>
<feature type="transmembrane region" description="Helical" evidence="1">
    <location>
        <begin position="106"/>
        <end position="127"/>
    </location>
</feature>
<feature type="transmembrane region" description="Helical" evidence="1">
    <location>
        <begin position="6"/>
        <end position="21"/>
    </location>
</feature>
<dbReference type="OrthoDB" id="1682150at2"/>
<keyword evidence="1" id="KW-1133">Transmembrane helix</keyword>
<dbReference type="RefSeq" id="WP_069641925.1">
    <property type="nucleotide sequence ID" value="NZ_MIJE01000001.1"/>
</dbReference>
<sequence>MEILHIVSFGLVATILVILLKEQKPQIAFLLAIITGISIFIFLIGQIAVIIQTIERLALESNIDIVFLETILKIIGIAYIAEFGAQISRDAGEGTIANKIELAGKILIMVLALPIIAVIIETVIQLLP</sequence>
<dbReference type="InterPro" id="IPR025664">
    <property type="entry name" value="Spore_III_AC/AD"/>
</dbReference>
<keyword evidence="3" id="KW-1185">Reference proteome</keyword>
<evidence type="ECO:0000313" key="3">
    <source>
        <dbReference type="Proteomes" id="UP000094296"/>
    </source>
</evidence>
<dbReference type="AlphaFoldDB" id="A0A1E5G5J7"/>
<dbReference type="NCBIfam" id="TIGR02849">
    <property type="entry name" value="spore_III_AD"/>
    <property type="match status" value="1"/>
</dbReference>